<dbReference type="CDD" id="cd05233">
    <property type="entry name" value="SDR_c"/>
    <property type="match status" value="1"/>
</dbReference>
<dbReference type="InterPro" id="IPR002347">
    <property type="entry name" value="SDR_fam"/>
</dbReference>
<dbReference type="Gene3D" id="3.40.50.720">
    <property type="entry name" value="NAD(P)-binding Rossmann-like Domain"/>
    <property type="match status" value="1"/>
</dbReference>
<dbReference type="PRINTS" id="PR00080">
    <property type="entry name" value="SDRFAMILY"/>
</dbReference>
<dbReference type="AlphaFoldDB" id="A0A0L0KHG8"/>
<dbReference type="PANTHER" id="PTHR43639">
    <property type="entry name" value="OXIDOREDUCTASE, SHORT-CHAIN DEHYDROGENASE/REDUCTASE FAMILY (AFU_ORTHOLOGUE AFUA_5G02870)"/>
    <property type="match status" value="1"/>
</dbReference>
<reference evidence="4" key="1">
    <citation type="submission" date="2014-07" db="EMBL/GenBank/DDBJ databases">
        <title>Genome sequencing of plant-pathogenic Streptomyces species.</title>
        <authorList>
            <person name="Harrison J."/>
            <person name="Sapp M."/>
            <person name="Thwaites R."/>
            <person name="Studholme D.J."/>
        </authorList>
    </citation>
    <scope>NUCLEOTIDE SEQUENCE [LARGE SCALE GENOMIC DNA]</scope>
    <source>
        <strain evidence="4">NCPPB 4445</strain>
    </source>
</reference>
<dbReference type="GO" id="GO:0016491">
    <property type="term" value="F:oxidoreductase activity"/>
    <property type="evidence" value="ECO:0007669"/>
    <property type="project" value="UniProtKB-KW"/>
</dbReference>
<dbReference type="PRINTS" id="PR00081">
    <property type="entry name" value="GDHRDH"/>
</dbReference>
<dbReference type="Proteomes" id="UP000037151">
    <property type="component" value="Unassembled WGS sequence"/>
</dbReference>
<dbReference type="OrthoDB" id="20590at2"/>
<accession>A0A0L0KHG8</accession>
<evidence type="ECO:0000256" key="1">
    <source>
        <dbReference type="ARBA" id="ARBA00006484"/>
    </source>
</evidence>
<evidence type="ECO:0000256" key="2">
    <source>
        <dbReference type="ARBA" id="ARBA00023002"/>
    </source>
</evidence>
<proteinExistence type="inferred from homology"/>
<sequence length="250" mass="26346">MSSRGVAVVTGAGSGLGAAIAVRLATTHDLVLTHLTRDAGLSYTADQASAAGADVVATVVGDLTREETVDRLGQAMDACGPRLDVLVCNAGAYTYTPWQDTTWDDVRSAVDVNLLAHIACVRAATPHLVARGTGRIVAVSTVLTRIGRVELAPYIAAKGGLEAFVRALARELGPHGITVNSVRPGPIELSTEQRSHPDYPSWRQREFDRQCIKRHGSPEDVAEAVAFLTSPGAGFITGQSLTVDGGWDLH</sequence>
<dbReference type="PATRIC" id="fig|42234.21.peg.2034"/>
<dbReference type="RefSeq" id="WP_050370300.1">
    <property type="nucleotide sequence ID" value="NZ_KQ257813.1"/>
</dbReference>
<evidence type="ECO:0000313" key="4">
    <source>
        <dbReference type="Proteomes" id="UP000037151"/>
    </source>
</evidence>
<evidence type="ECO:0000313" key="3">
    <source>
        <dbReference type="EMBL" id="KND37226.1"/>
    </source>
</evidence>
<comment type="caution">
    <text evidence="3">The sequence shown here is derived from an EMBL/GenBank/DDBJ whole genome shotgun (WGS) entry which is preliminary data.</text>
</comment>
<comment type="similarity">
    <text evidence="1">Belongs to the short-chain dehydrogenases/reductases (SDR) family.</text>
</comment>
<keyword evidence="2" id="KW-0560">Oxidoreductase</keyword>
<dbReference type="EMBL" id="JPPY01000068">
    <property type="protein sequence ID" value="KND37226.1"/>
    <property type="molecule type" value="Genomic_DNA"/>
</dbReference>
<gene>
    <name evidence="3" type="ORF">IQ63_09870</name>
</gene>
<dbReference type="Pfam" id="PF13561">
    <property type="entry name" value="adh_short_C2"/>
    <property type="match status" value="1"/>
</dbReference>
<dbReference type="PANTHER" id="PTHR43639:SF1">
    <property type="entry name" value="SHORT-CHAIN DEHYDROGENASE_REDUCTASE FAMILY PROTEIN"/>
    <property type="match status" value="1"/>
</dbReference>
<dbReference type="InterPro" id="IPR036291">
    <property type="entry name" value="NAD(P)-bd_dom_sf"/>
</dbReference>
<organism evidence="3 4">
    <name type="scientific">Streptomyces acidiscabies</name>
    <dbReference type="NCBI Taxonomy" id="42234"/>
    <lineage>
        <taxon>Bacteria</taxon>
        <taxon>Bacillati</taxon>
        <taxon>Actinomycetota</taxon>
        <taxon>Actinomycetes</taxon>
        <taxon>Kitasatosporales</taxon>
        <taxon>Streptomycetaceae</taxon>
        <taxon>Streptomyces</taxon>
    </lineage>
</organism>
<dbReference type="FunFam" id="3.40.50.720:FF:000084">
    <property type="entry name" value="Short-chain dehydrogenase reductase"/>
    <property type="match status" value="1"/>
</dbReference>
<dbReference type="SUPFAM" id="SSF51735">
    <property type="entry name" value="NAD(P)-binding Rossmann-fold domains"/>
    <property type="match status" value="1"/>
</dbReference>
<protein>
    <submittedName>
        <fullName evidence="3">Short-chain dehydrogenase</fullName>
    </submittedName>
</protein>
<name>A0A0L0KHG8_9ACTN</name>